<dbReference type="Gene3D" id="3.30.710.10">
    <property type="entry name" value="Potassium Channel Kv1.1, Chain A"/>
    <property type="match status" value="1"/>
</dbReference>
<dbReference type="SMART" id="SM00875">
    <property type="entry name" value="BACK"/>
    <property type="match status" value="1"/>
</dbReference>
<name>A0A383VIN8_TETOB</name>
<dbReference type="EMBL" id="FNXT01000417">
    <property type="protein sequence ID" value="SZX64534.1"/>
    <property type="molecule type" value="Genomic_DNA"/>
</dbReference>
<feature type="region of interest" description="Disordered" evidence="4">
    <location>
        <begin position="826"/>
        <end position="867"/>
    </location>
</feature>
<dbReference type="InterPro" id="IPR011705">
    <property type="entry name" value="BACK"/>
</dbReference>
<evidence type="ECO:0000313" key="6">
    <source>
        <dbReference type="EMBL" id="SZX64534.1"/>
    </source>
</evidence>
<dbReference type="Gene3D" id="1.25.40.420">
    <property type="match status" value="1"/>
</dbReference>
<reference evidence="6 7" key="1">
    <citation type="submission" date="2016-10" db="EMBL/GenBank/DDBJ databases">
        <authorList>
            <person name="Cai Z."/>
        </authorList>
    </citation>
    <scope>NUCLEOTIDE SEQUENCE [LARGE SCALE GENOMIC DNA]</scope>
</reference>
<proteinExistence type="predicted"/>
<feature type="region of interest" description="Disordered" evidence="4">
    <location>
        <begin position="724"/>
        <end position="743"/>
    </location>
</feature>
<evidence type="ECO:0000256" key="3">
    <source>
        <dbReference type="ARBA" id="ARBA00022737"/>
    </source>
</evidence>
<dbReference type="STRING" id="3088.A0A383VIN8"/>
<dbReference type="Pfam" id="PF07707">
    <property type="entry name" value="BACK"/>
    <property type="match status" value="1"/>
</dbReference>
<dbReference type="AlphaFoldDB" id="A0A383VIN8"/>
<gene>
    <name evidence="6" type="ORF">BQ4739_LOCUS5041</name>
</gene>
<evidence type="ECO:0000256" key="4">
    <source>
        <dbReference type="SAM" id="MobiDB-lite"/>
    </source>
</evidence>
<dbReference type="InterPro" id="IPR011333">
    <property type="entry name" value="SKP1/BTB/POZ_sf"/>
</dbReference>
<feature type="region of interest" description="Disordered" evidence="4">
    <location>
        <begin position="399"/>
        <end position="448"/>
    </location>
</feature>
<evidence type="ECO:0000259" key="5">
    <source>
        <dbReference type="PROSITE" id="PS50097"/>
    </source>
</evidence>
<dbReference type="PANTHER" id="PTHR24412">
    <property type="entry name" value="KELCH PROTEIN"/>
    <property type="match status" value="1"/>
</dbReference>
<evidence type="ECO:0000256" key="1">
    <source>
        <dbReference type="ARBA" id="ARBA00004906"/>
    </source>
</evidence>
<comment type="pathway">
    <text evidence="1">Protein modification; protein ubiquitination.</text>
</comment>
<dbReference type="Proteomes" id="UP000256970">
    <property type="component" value="Unassembled WGS sequence"/>
</dbReference>
<keyword evidence="7" id="KW-1185">Reference proteome</keyword>
<feature type="region of interest" description="Disordered" evidence="4">
    <location>
        <begin position="580"/>
        <end position="599"/>
    </location>
</feature>
<protein>
    <recommendedName>
        <fullName evidence="5">BTB domain-containing protein</fullName>
    </recommendedName>
</protein>
<evidence type="ECO:0000256" key="2">
    <source>
        <dbReference type="ARBA" id="ARBA00022441"/>
    </source>
</evidence>
<organism evidence="6 7">
    <name type="scientific">Tetradesmus obliquus</name>
    <name type="common">Green alga</name>
    <name type="synonym">Acutodesmus obliquus</name>
    <dbReference type="NCBI Taxonomy" id="3088"/>
    <lineage>
        <taxon>Eukaryota</taxon>
        <taxon>Viridiplantae</taxon>
        <taxon>Chlorophyta</taxon>
        <taxon>core chlorophytes</taxon>
        <taxon>Chlorophyceae</taxon>
        <taxon>CS clade</taxon>
        <taxon>Sphaeropleales</taxon>
        <taxon>Scenedesmaceae</taxon>
        <taxon>Tetradesmus</taxon>
    </lineage>
</organism>
<sequence>MATFNFASYYMNTALSDVAIKIQLADGSPVQADLPGHGILLSNVSPQFKEEIEDKGTITLEISQEPLQAAAARALVQYVYQGVLPDSSQQQALLVHMLHLAHHFAVQSCRTACLSALMAVPQEQLQLDAIHVVFSLLSVQQDSPGFPQLLQHCLDHLQQLLGNLEATLSDQALLSRLQQLPHPALLALLRDERTSAASENSVLAAVQSWLAAQPPGSVDAPQRQQLAAAVRLPLLEPTYLATVLPRMQWLLEILGPAGLAAAAGAARGMFDLHAEPCLSNPRACGVPEGWLQGPRPLPASCCGDEERGPGISIEWALPLAQVRQAFEAASAAAAAHRKAEAEAAAAAAAARSQRSEAAAAAALAAAGQNGWGASSAAVAVSAVAAAAVSFGANMFRKRKRTGEQADEGLDAAPSSPVSAAKQSAADRDDGDADQHTRKQRRRSGARSAAAAEVADILVGAELRQEVQQQQQQQEQLALREHETQQQDTQQPLKLYSQEQQFAGYTWRLVLYFQQQASSQAGQADGAAAAGGVLAHAARAAAIAVAPGYGSQQQQHQPGRRPYGPTYVAEAADGLGCLQTPGGSHRARRAAADQQQQGQEQLELAVPLAPTRAAPPTPRQADVAAAAAMRLPDEAYPAAATAHARAAAAGAAAAGDADGDSGLVWQARLAIEAWPCIALQPGVSTVAFSGSLAVLGTLGETGIGSAEATPAAAAAGSRPCSAAATAGRAASNRRQQGGAPGGQLLAGAAGTSMAAAAVRAARSSSTALGDDGVPGRTPGGSRRAAAVAAAERIAAGNVTVPVTDTDDDADDDVLLVEDGREAAAAAAAARVKARGRPARGRAADGSSGSNGRNSAAGSSSDDEDFGDAEAGAAAAKVPFTPAAAVRRAAGAPHGTGARPVAASDAGEWWEFQLPQGSWVRSRRCDNGFRDFFGVSVQQGRWEADPWAKYVQPGGVLSLRGCIWNVR</sequence>
<keyword evidence="2" id="KW-0880">Kelch repeat</keyword>
<feature type="compositionally biased region" description="Low complexity" evidence="4">
    <location>
        <begin position="842"/>
        <end position="858"/>
    </location>
</feature>
<keyword evidence="3" id="KW-0677">Repeat</keyword>
<dbReference type="SUPFAM" id="SSF54695">
    <property type="entry name" value="POZ domain"/>
    <property type="match status" value="1"/>
</dbReference>
<dbReference type="InterPro" id="IPR000210">
    <property type="entry name" value="BTB/POZ_dom"/>
</dbReference>
<dbReference type="Pfam" id="PF00651">
    <property type="entry name" value="BTB"/>
    <property type="match status" value="1"/>
</dbReference>
<dbReference type="PROSITE" id="PS50097">
    <property type="entry name" value="BTB"/>
    <property type="match status" value="1"/>
</dbReference>
<feature type="region of interest" description="Disordered" evidence="4">
    <location>
        <begin position="762"/>
        <end position="783"/>
    </location>
</feature>
<dbReference type="PANTHER" id="PTHR24412:SF489">
    <property type="entry name" value="RING FINGER DOMAIN AND KELCH REPEAT-CONTAINING PROTEIN DDB_G0271372"/>
    <property type="match status" value="1"/>
</dbReference>
<evidence type="ECO:0000313" key="7">
    <source>
        <dbReference type="Proteomes" id="UP000256970"/>
    </source>
</evidence>
<accession>A0A383VIN8</accession>
<feature type="compositionally biased region" description="Basic and acidic residues" evidence="4">
    <location>
        <begin position="424"/>
        <end position="436"/>
    </location>
</feature>
<feature type="domain" description="BTB" evidence="5">
    <location>
        <begin position="16"/>
        <end position="88"/>
    </location>
</feature>